<evidence type="ECO:0000256" key="1">
    <source>
        <dbReference type="SAM" id="Phobius"/>
    </source>
</evidence>
<name>A0A6L9Y050_9MICO</name>
<feature type="transmembrane region" description="Helical" evidence="1">
    <location>
        <begin position="19"/>
        <end position="37"/>
    </location>
</feature>
<dbReference type="AlphaFoldDB" id="A0A6L9Y050"/>
<gene>
    <name evidence="2" type="ORF">G3T36_13650</name>
</gene>
<dbReference type="NCBIfam" id="NF041390">
    <property type="entry name" value="TadE_Rv3655c"/>
    <property type="match status" value="1"/>
</dbReference>
<evidence type="ECO:0000313" key="2">
    <source>
        <dbReference type="EMBL" id="NEN06905.1"/>
    </source>
</evidence>
<dbReference type="EMBL" id="JAAGWY010000003">
    <property type="protein sequence ID" value="NEN06905.1"/>
    <property type="molecule type" value="Genomic_DNA"/>
</dbReference>
<keyword evidence="1" id="KW-1133">Transmembrane helix</keyword>
<dbReference type="Proteomes" id="UP000474967">
    <property type="component" value="Unassembled WGS sequence"/>
</dbReference>
<keyword evidence="3" id="KW-1185">Reference proteome</keyword>
<organism evidence="2 3">
    <name type="scientific">Leifsonia tongyongensis</name>
    <dbReference type="NCBI Taxonomy" id="1268043"/>
    <lineage>
        <taxon>Bacteria</taxon>
        <taxon>Bacillati</taxon>
        <taxon>Actinomycetota</taxon>
        <taxon>Actinomycetes</taxon>
        <taxon>Micrococcales</taxon>
        <taxon>Microbacteriaceae</taxon>
        <taxon>Leifsonia</taxon>
    </lineage>
</organism>
<evidence type="ECO:0000313" key="3">
    <source>
        <dbReference type="Proteomes" id="UP000474967"/>
    </source>
</evidence>
<comment type="caution">
    <text evidence="2">The sequence shown here is derived from an EMBL/GenBank/DDBJ whole genome shotgun (WGS) entry which is preliminary data.</text>
</comment>
<keyword evidence="1" id="KW-0472">Membrane</keyword>
<dbReference type="RefSeq" id="WP_163290378.1">
    <property type="nucleotide sequence ID" value="NZ_JAAGWY010000003.1"/>
</dbReference>
<dbReference type="InterPro" id="IPR049790">
    <property type="entry name" value="Rv3655c/TadE"/>
</dbReference>
<reference evidence="2 3" key="1">
    <citation type="journal article" date="2014" name="J. Microbiol.">
        <title>Diaminobutyricibacter tongyongensis gen. nov., sp. nov. and Homoserinibacter gongjuensis gen. nov., sp. nov. belong to the family Microbacteriaceae.</title>
        <authorList>
            <person name="Kim S.J."/>
            <person name="Ahn J.H."/>
            <person name="Weon H.Y."/>
            <person name="Hamada M."/>
            <person name="Suzuki K."/>
            <person name="Kwon S.W."/>
        </authorList>
    </citation>
    <scope>NUCLEOTIDE SEQUENCE [LARGE SCALE GENOMIC DNA]</scope>
    <source>
        <strain evidence="2 3">NBRC 108724</strain>
    </source>
</reference>
<accession>A0A6L9Y050</accession>
<keyword evidence="1" id="KW-0812">Transmembrane</keyword>
<proteinExistence type="predicted"/>
<sequence length="119" mass="11846">MCEAAPQLRSEEGSVTAEIAAVIPAIVLVIALCLGALQAVTHQLHVTDAAAAAARGLGRGDDVATVLGRARAEIGDVSVSTEPEGEFVCARLRSPCPAGPFGALGLTVVARSCALAGGL</sequence>
<evidence type="ECO:0008006" key="4">
    <source>
        <dbReference type="Google" id="ProtNLM"/>
    </source>
</evidence>
<protein>
    <recommendedName>
        <fullName evidence="4">Pilus assembly protein</fullName>
    </recommendedName>
</protein>